<feature type="region of interest" description="Disordered" evidence="2">
    <location>
        <begin position="345"/>
        <end position="364"/>
    </location>
</feature>
<feature type="compositionally biased region" description="Polar residues" evidence="2">
    <location>
        <begin position="87"/>
        <end position="100"/>
    </location>
</feature>
<protein>
    <submittedName>
        <fullName evidence="4">Uncharacterized protein</fullName>
    </submittedName>
</protein>
<evidence type="ECO:0000313" key="4">
    <source>
        <dbReference type="EMBL" id="EJF89427.1"/>
    </source>
</evidence>
<keyword evidence="3" id="KW-0472">Membrane</keyword>
<evidence type="ECO:0000256" key="2">
    <source>
        <dbReference type="SAM" id="MobiDB-lite"/>
    </source>
</evidence>
<gene>
    <name evidence="4" type="ORF">ME5_01978</name>
</gene>
<keyword evidence="1" id="KW-0175">Coiled coil</keyword>
<feature type="compositionally biased region" description="Basic and acidic residues" evidence="2">
    <location>
        <begin position="101"/>
        <end position="115"/>
    </location>
</feature>
<keyword evidence="3" id="KW-1133">Transmembrane helix</keyword>
<dbReference type="Proteomes" id="UP000008952">
    <property type="component" value="Unassembled WGS sequence"/>
</dbReference>
<dbReference type="EMBL" id="AIMB01000008">
    <property type="protein sequence ID" value="EJF89427.1"/>
    <property type="molecule type" value="Genomic_DNA"/>
</dbReference>
<keyword evidence="3" id="KW-0812">Transmembrane</keyword>
<feature type="transmembrane region" description="Helical" evidence="3">
    <location>
        <begin position="317"/>
        <end position="340"/>
    </location>
</feature>
<dbReference type="RefSeq" id="WP_008040744.1">
    <property type="nucleotide sequence ID" value="NZ_JH725147.1"/>
</dbReference>
<evidence type="ECO:0000313" key="5">
    <source>
        <dbReference type="Proteomes" id="UP000008952"/>
    </source>
</evidence>
<feature type="region of interest" description="Disordered" evidence="2">
    <location>
        <begin position="370"/>
        <end position="405"/>
    </location>
</feature>
<comment type="caution">
    <text evidence="4">The sequence shown here is derived from an EMBL/GenBank/DDBJ whole genome shotgun (WGS) entry which is preliminary data.</text>
</comment>
<dbReference type="HOGENOM" id="CLU_019739_0_0_5"/>
<evidence type="ECO:0000256" key="3">
    <source>
        <dbReference type="SAM" id="Phobius"/>
    </source>
</evidence>
<name>J1JWR7_9HYPH</name>
<dbReference type="AlphaFoldDB" id="J1JWR7"/>
<dbReference type="PATRIC" id="fig|1094558.3.peg.2130"/>
<reference evidence="4 5" key="1">
    <citation type="submission" date="2012-03" db="EMBL/GenBank/DDBJ databases">
        <title>The Genome Sequence of Bartonella tamiae Th239.</title>
        <authorList>
            <consortium name="The Broad Institute Genome Sequencing Platform"/>
            <consortium name="The Broad Institute Genome Sequencing Center for Infectious Disease"/>
            <person name="Feldgarden M."/>
            <person name="Kirby J."/>
            <person name="Kosoy M."/>
            <person name="Birtles R."/>
            <person name="Probert W.S."/>
            <person name="Chiaraviglio L."/>
            <person name="Young S.K."/>
            <person name="Zeng Q."/>
            <person name="Gargeya S."/>
            <person name="Fitzgerald M."/>
            <person name="Haas B."/>
            <person name="Abouelleil A."/>
            <person name="Alvarado L."/>
            <person name="Arachchi H.M."/>
            <person name="Berlin A."/>
            <person name="Chapman S.B."/>
            <person name="Gearin G."/>
            <person name="Goldberg J."/>
            <person name="Griggs A."/>
            <person name="Gujja S."/>
            <person name="Hansen M."/>
            <person name="Heiman D."/>
            <person name="Howarth C."/>
            <person name="Larimer J."/>
            <person name="Lui A."/>
            <person name="MacDonald P.J.P."/>
            <person name="McCowen C."/>
            <person name="Montmayeur A."/>
            <person name="Murphy C."/>
            <person name="Neiman D."/>
            <person name="Pearson M."/>
            <person name="Priest M."/>
            <person name="Roberts A."/>
            <person name="Saif S."/>
            <person name="Shea T."/>
            <person name="Sisk P."/>
            <person name="Stolte C."/>
            <person name="Sykes S."/>
            <person name="Wortman J."/>
            <person name="Nusbaum C."/>
            <person name="Birren B."/>
        </authorList>
    </citation>
    <scope>NUCLEOTIDE SEQUENCE [LARGE SCALE GENOMIC DNA]</scope>
    <source>
        <strain evidence="4 5">Th239</strain>
    </source>
</reference>
<evidence type="ECO:0000256" key="1">
    <source>
        <dbReference type="SAM" id="Coils"/>
    </source>
</evidence>
<dbReference type="eggNOG" id="COG5373">
    <property type="taxonomic scope" value="Bacteria"/>
</dbReference>
<feature type="region of interest" description="Disordered" evidence="2">
    <location>
        <begin position="80"/>
        <end position="161"/>
    </location>
</feature>
<keyword evidence="5" id="KW-1185">Reference proteome</keyword>
<feature type="compositionally biased region" description="Low complexity" evidence="2">
    <location>
        <begin position="118"/>
        <end position="134"/>
    </location>
</feature>
<accession>J1JWR7</accession>
<dbReference type="STRING" id="1094558.ME5_01978"/>
<proteinExistence type="predicted"/>
<feature type="coiled-coil region" evidence="1">
    <location>
        <begin position="45"/>
        <end position="79"/>
    </location>
</feature>
<dbReference type="OrthoDB" id="8442940at2"/>
<feature type="compositionally biased region" description="Polar residues" evidence="2">
    <location>
        <begin position="385"/>
        <end position="405"/>
    </location>
</feature>
<organism evidence="4 5">
    <name type="scientific">Bartonella tamiae Th239</name>
    <dbReference type="NCBI Taxonomy" id="1094558"/>
    <lineage>
        <taxon>Bacteria</taxon>
        <taxon>Pseudomonadati</taxon>
        <taxon>Pseudomonadota</taxon>
        <taxon>Alphaproteobacteria</taxon>
        <taxon>Hyphomicrobiales</taxon>
        <taxon>Bartonellaceae</taxon>
        <taxon>Bartonella</taxon>
    </lineage>
</organism>
<sequence>MADFVGLLKKTIDAQANPTPQLRQRVYERARETVGRKLVTAKIPEHAANLQLQALSAAIEKVESEYQAAERSLHSAGIEKKRDVEFSENQSSQETISNKPLSDETKSFDTQKLDSTHSQTQPTSNFTSSSSIVSNDLSQNKRQDESVDSVTSKSNDEVKQPASHNYQHAYSFANFSQNTVNANDIIEKKPVDALTKHEPIFKETQEAGEENTTHDISHASPLNINSDSGAILNDKTEVKDHILIDKTSQFKADKNTISETEIINSGVNKDLKTGINNNEKNVADQKAQTGDFDIVSDIFSQAARRNERKAAKKRHMIIGGSVAVLLLIVFGVLYIGWGFLSDKKPSHPTTASRVEEPLSGAQSNQKLTQRLLPDGSEVDPGPAQDTPTPGEGTSNTAARTTQQTSQMGEAVFYQARTDNVAEKIETGHVEWSIVREAAQNNGPEEPAIRGNLTIPDENLTLRMTLRRNTDSSIPAAYLLELIFIVPNNFAGGAIDNIHEFTFKASEQSIGQPLRGAIVSKIDDDFFLLALSGARPFVDGNLQLMRQLGWMRLVITDKNGRISELTFSKGSKGEEVFGQVIDQWLQNENNNAQ</sequence>